<comment type="caution">
    <text evidence="1">The sequence shown here is derived from an EMBL/GenBank/DDBJ whole genome shotgun (WGS) entry which is preliminary data.</text>
</comment>
<organism evidence="1 2">
    <name type="scientific">Arthrobacter humicola</name>
    <dbReference type="NCBI Taxonomy" id="409291"/>
    <lineage>
        <taxon>Bacteria</taxon>
        <taxon>Bacillati</taxon>
        <taxon>Actinomycetota</taxon>
        <taxon>Actinomycetes</taxon>
        <taxon>Micrococcales</taxon>
        <taxon>Micrococcaceae</taxon>
        <taxon>Arthrobacter</taxon>
    </lineage>
</organism>
<evidence type="ECO:0000313" key="1">
    <source>
        <dbReference type="EMBL" id="GAA2130786.1"/>
    </source>
</evidence>
<sequence>MPAGDWGDMYRKGISGGSIARLCDDDPLEVLQALAAARRQDPTLEHPATPPIHEWAARVREQLAVELAGLENVTLIALAGEQYRCTT</sequence>
<accession>A0ABN2YQ33</accession>
<gene>
    <name evidence="1" type="ORF">GCM10009825_12020</name>
</gene>
<protein>
    <submittedName>
        <fullName evidence="1">Uncharacterized protein</fullName>
    </submittedName>
</protein>
<name>A0ABN2YQ33_9MICC</name>
<dbReference type="RefSeq" id="WP_344363255.1">
    <property type="nucleotide sequence ID" value="NZ_BAAAQB010000013.1"/>
</dbReference>
<dbReference type="Proteomes" id="UP001500102">
    <property type="component" value="Unassembled WGS sequence"/>
</dbReference>
<dbReference type="EMBL" id="BAAAQB010000013">
    <property type="protein sequence ID" value="GAA2130786.1"/>
    <property type="molecule type" value="Genomic_DNA"/>
</dbReference>
<reference evidence="1 2" key="1">
    <citation type="journal article" date="2019" name="Int. J. Syst. Evol. Microbiol.">
        <title>The Global Catalogue of Microorganisms (GCM) 10K type strain sequencing project: providing services to taxonomists for standard genome sequencing and annotation.</title>
        <authorList>
            <consortium name="The Broad Institute Genomics Platform"/>
            <consortium name="The Broad Institute Genome Sequencing Center for Infectious Disease"/>
            <person name="Wu L."/>
            <person name="Ma J."/>
        </authorList>
    </citation>
    <scope>NUCLEOTIDE SEQUENCE [LARGE SCALE GENOMIC DNA]</scope>
    <source>
        <strain evidence="1 2">JCM 15921</strain>
    </source>
</reference>
<evidence type="ECO:0000313" key="2">
    <source>
        <dbReference type="Proteomes" id="UP001500102"/>
    </source>
</evidence>
<proteinExistence type="predicted"/>
<keyword evidence="2" id="KW-1185">Reference proteome</keyword>